<dbReference type="InterPro" id="IPR046342">
    <property type="entry name" value="CBS_dom_sf"/>
</dbReference>
<evidence type="ECO:0000256" key="8">
    <source>
        <dbReference type="ARBA" id="ARBA00023136"/>
    </source>
</evidence>
<evidence type="ECO:0000313" key="14">
    <source>
        <dbReference type="EMBL" id="UOR13553.1"/>
    </source>
</evidence>
<evidence type="ECO:0000256" key="2">
    <source>
        <dbReference type="ARBA" id="ARBA00006337"/>
    </source>
</evidence>
<dbReference type="InterPro" id="IPR002550">
    <property type="entry name" value="CNNM"/>
</dbReference>
<dbReference type="EMBL" id="CP095075">
    <property type="protein sequence ID" value="UOR13553.1"/>
    <property type="molecule type" value="Genomic_DNA"/>
</dbReference>
<dbReference type="PANTHER" id="PTHR43099">
    <property type="entry name" value="UPF0053 PROTEIN YRKA"/>
    <property type="match status" value="1"/>
</dbReference>
<dbReference type="Pfam" id="PF01595">
    <property type="entry name" value="CNNM"/>
    <property type="match status" value="1"/>
</dbReference>
<proteinExistence type="inferred from homology"/>
<evidence type="ECO:0000256" key="11">
    <source>
        <dbReference type="SAM" id="Phobius"/>
    </source>
</evidence>
<dbReference type="InterPro" id="IPR005170">
    <property type="entry name" value="Transptr-assoc_dom"/>
</dbReference>
<evidence type="ECO:0000256" key="1">
    <source>
        <dbReference type="ARBA" id="ARBA00004651"/>
    </source>
</evidence>
<protein>
    <submittedName>
        <fullName evidence="14">Hemolysin family protein</fullName>
    </submittedName>
</protein>
<keyword evidence="3" id="KW-1003">Cell membrane</keyword>
<keyword evidence="15" id="KW-1185">Reference proteome</keyword>
<sequence length="447" mass="50207">MVIAIGTLIILIILNGFFAASEIALISLNDKKVKQMADRGDKKAKKLYHLISEPSRFLSTIQVGITLAGFLASAFAADFFAGPLAEALYNLGVPLSQAVLGTVSVVVITIVLSYFTLVFGELVPKQLALQKGELISNLMATPLTLLFKVSLPIVKLLTFSTDNTVRLFGVDPNADNEEATEEDIRMLVDEGARKGNIQSDESFMIKNIFEFNDKTVSDIMTHRTDLSGLPTHTTLQDTVQLVKEEKFTRFPVYEDSIDQIVGVLHTKDLLQFLERREYDSFDIKEIIRKPHYVLESQRVDIVLRDMQKNNRHIAIVLDEFGGTEGMITFEDVIEEIVGEIFSENVETDSSDEEITKLGRGKYSVAGVTRLYQLNEVLETDLPTDKSETINGYLIDQIGYVPSEEEQPVIQYKQILFEVTEVTDYRIEKVVVTIEQEETDEQPSEESS</sequence>
<feature type="transmembrane region" description="Helical" evidence="11">
    <location>
        <begin position="57"/>
        <end position="77"/>
    </location>
</feature>
<comment type="similarity">
    <text evidence="2">Belongs to the UPF0053 family.</text>
</comment>
<evidence type="ECO:0000259" key="12">
    <source>
        <dbReference type="PROSITE" id="PS51371"/>
    </source>
</evidence>
<feature type="transmembrane region" description="Helical" evidence="11">
    <location>
        <begin position="6"/>
        <end position="28"/>
    </location>
</feature>
<dbReference type="Proteomes" id="UP000830326">
    <property type="component" value="Chromosome"/>
</dbReference>
<dbReference type="InterPro" id="IPR036318">
    <property type="entry name" value="FAD-bd_PCMH-like_sf"/>
</dbReference>
<keyword evidence="4 10" id="KW-0812">Transmembrane</keyword>
<keyword evidence="7 9" id="KW-0129">CBS domain</keyword>
<dbReference type="Gene3D" id="3.30.465.10">
    <property type="match status" value="1"/>
</dbReference>
<evidence type="ECO:0000256" key="10">
    <source>
        <dbReference type="PROSITE-ProRule" id="PRU01193"/>
    </source>
</evidence>
<dbReference type="InterPro" id="IPR000644">
    <property type="entry name" value="CBS_dom"/>
</dbReference>
<dbReference type="PANTHER" id="PTHR43099:SF2">
    <property type="entry name" value="UPF0053 PROTEIN YRKA"/>
    <property type="match status" value="1"/>
</dbReference>
<dbReference type="InterPro" id="IPR051676">
    <property type="entry name" value="UPF0053_domain"/>
</dbReference>
<keyword evidence="5" id="KW-0677">Repeat</keyword>
<feature type="domain" description="CBS" evidence="12">
    <location>
        <begin position="220"/>
        <end position="280"/>
    </location>
</feature>
<keyword evidence="6 10" id="KW-1133">Transmembrane helix</keyword>
<feature type="domain" description="CNNM transmembrane" evidence="13">
    <location>
        <begin position="1"/>
        <end position="201"/>
    </location>
</feature>
<evidence type="ECO:0000256" key="5">
    <source>
        <dbReference type="ARBA" id="ARBA00022737"/>
    </source>
</evidence>
<evidence type="ECO:0000256" key="4">
    <source>
        <dbReference type="ARBA" id="ARBA00022692"/>
    </source>
</evidence>
<reference evidence="14" key="1">
    <citation type="submission" date="2022-04" db="EMBL/GenBank/DDBJ databases">
        <title>Halobacillus sp. isolated from saltern.</title>
        <authorList>
            <person name="Won M."/>
            <person name="Lee C.-M."/>
            <person name="Woen H.-Y."/>
            <person name="Kwon S.-W."/>
        </authorList>
    </citation>
    <scope>NUCLEOTIDE SEQUENCE</scope>
    <source>
        <strain evidence="14">SSHM10-5</strain>
    </source>
</reference>
<dbReference type="PROSITE" id="PS51846">
    <property type="entry name" value="CNNM"/>
    <property type="match status" value="1"/>
</dbReference>
<evidence type="ECO:0000256" key="3">
    <source>
        <dbReference type="ARBA" id="ARBA00022475"/>
    </source>
</evidence>
<dbReference type="SMART" id="SM00116">
    <property type="entry name" value="CBS"/>
    <property type="match status" value="2"/>
</dbReference>
<dbReference type="PROSITE" id="PS51371">
    <property type="entry name" value="CBS"/>
    <property type="match status" value="2"/>
</dbReference>
<evidence type="ECO:0000256" key="6">
    <source>
        <dbReference type="ARBA" id="ARBA00022989"/>
    </source>
</evidence>
<dbReference type="Gene3D" id="3.10.580.10">
    <property type="entry name" value="CBS-domain"/>
    <property type="match status" value="1"/>
</dbReference>
<dbReference type="SUPFAM" id="SSF56176">
    <property type="entry name" value="FAD-binding/transporter-associated domain-like"/>
    <property type="match status" value="1"/>
</dbReference>
<feature type="transmembrane region" description="Helical" evidence="11">
    <location>
        <begin position="134"/>
        <end position="154"/>
    </location>
</feature>
<keyword evidence="8 10" id="KW-0472">Membrane</keyword>
<dbReference type="CDD" id="cd04590">
    <property type="entry name" value="CBS_pair_CorC_HlyC_assoc"/>
    <property type="match status" value="1"/>
</dbReference>
<evidence type="ECO:0000256" key="7">
    <source>
        <dbReference type="ARBA" id="ARBA00023122"/>
    </source>
</evidence>
<evidence type="ECO:0000259" key="13">
    <source>
        <dbReference type="PROSITE" id="PS51846"/>
    </source>
</evidence>
<name>A0ABY4HF96_9BACI</name>
<dbReference type="SUPFAM" id="SSF54631">
    <property type="entry name" value="CBS-domain pair"/>
    <property type="match status" value="1"/>
</dbReference>
<dbReference type="Pfam" id="PF03471">
    <property type="entry name" value="CorC_HlyC"/>
    <property type="match status" value="1"/>
</dbReference>
<gene>
    <name evidence="14" type="ORF">MUO15_08915</name>
</gene>
<organism evidence="14 15">
    <name type="scientific">Halobacillus amylolyticus</name>
    <dbReference type="NCBI Taxonomy" id="2932259"/>
    <lineage>
        <taxon>Bacteria</taxon>
        <taxon>Bacillati</taxon>
        <taxon>Bacillota</taxon>
        <taxon>Bacilli</taxon>
        <taxon>Bacillales</taxon>
        <taxon>Bacillaceae</taxon>
        <taxon>Halobacillus</taxon>
    </lineage>
</organism>
<accession>A0ABY4HF96</accession>
<feature type="domain" description="CBS" evidence="12">
    <location>
        <begin position="286"/>
        <end position="343"/>
    </location>
</feature>
<evidence type="ECO:0000313" key="15">
    <source>
        <dbReference type="Proteomes" id="UP000830326"/>
    </source>
</evidence>
<dbReference type="SMART" id="SM01091">
    <property type="entry name" value="CorC_HlyC"/>
    <property type="match status" value="1"/>
</dbReference>
<dbReference type="InterPro" id="IPR016169">
    <property type="entry name" value="FAD-bd_PCMH_sub2"/>
</dbReference>
<feature type="transmembrane region" description="Helical" evidence="11">
    <location>
        <begin position="97"/>
        <end position="122"/>
    </location>
</feature>
<dbReference type="Pfam" id="PF00571">
    <property type="entry name" value="CBS"/>
    <property type="match status" value="2"/>
</dbReference>
<evidence type="ECO:0000256" key="9">
    <source>
        <dbReference type="PROSITE-ProRule" id="PRU00703"/>
    </source>
</evidence>
<comment type="subcellular location">
    <subcellularLocation>
        <location evidence="1">Cell membrane</location>
        <topology evidence="1">Multi-pass membrane protein</topology>
    </subcellularLocation>
</comment>
<dbReference type="InterPro" id="IPR044751">
    <property type="entry name" value="Ion_transp-like_CBS"/>
</dbReference>